<dbReference type="PANTHER" id="PTHR43313">
    <property type="entry name" value="SHORT-CHAIN DEHYDROGENASE/REDUCTASE FAMILY 9C"/>
    <property type="match status" value="1"/>
</dbReference>
<dbReference type="RefSeq" id="WP_164041759.1">
    <property type="nucleotide sequence ID" value="NZ_JAAGNZ010000002.1"/>
</dbReference>
<evidence type="ECO:0000313" key="3">
    <source>
        <dbReference type="Proteomes" id="UP000477386"/>
    </source>
</evidence>
<keyword evidence="3" id="KW-1185">Reference proteome</keyword>
<dbReference type="GO" id="GO:0016491">
    <property type="term" value="F:oxidoreductase activity"/>
    <property type="evidence" value="ECO:0007669"/>
    <property type="project" value="TreeGrafter"/>
</dbReference>
<dbReference type="InterPro" id="IPR036291">
    <property type="entry name" value="NAD(P)-bd_dom_sf"/>
</dbReference>
<dbReference type="Pfam" id="PF00106">
    <property type="entry name" value="adh_short"/>
    <property type="match status" value="1"/>
</dbReference>
<dbReference type="PANTHER" id="PTHR43313:SF1">
    <property type="entry name" value="3BETA-HYDROXYSTEROID DEHYDROGENASE DHS-16"/>
    <property type="match status" value="1"/>
</dbReference>
<protein>
    <submittedName>
        <fullName evidence="2">SDR family NAD(P)-dependent oxidoreductase</fullName>
    </submittedName>
</protein>
<evidence type="ECO:0000313" key="2">
    <source>
        <dbReference type="EMBL" id="NEU69293.1"/>
    </source>
</evidence>
<comment type="similarity">
    <text evidence="1">Belongs to the short-chain dehydrogenases/reductases (SDR) family.</text>
</comment>
<name>A0A6M0IQS0_9BACT</name>
<dbReference type="EMBL" id="JAAGNZ010000002">
    <property type="protein sequence ID" value="NEU69293.1"/>
    <property type="molecule type" value="Genomic_DNA"/>
</dbReference>
<gene>
    <name evidence="2" type="ORF">GK091_20565</name>
</gene>
<dbReference type="PROSITE" id="PS00061">
    <property type="entry name" value="ADH_SHORT"/>
    <property type="match status" value="1"/>
</dbReference>
<accession>A0A6M0IQS0</accession>
<dbReference type="GO" id="GO:0008202">
    <property type="term" value="P:steroid metabolic process"/>
    <property type="evidence" value="ECO:0007669"/>
    <property type="project" value="TreeGrafter"/>
</dbReference>
<dbReference type="Gene3D" id="3.40.50.720">
    <property type="entry name" value="NAD(P)-binding Rossmann-like Domain"/>
    <property type="match status" value="1"/>
</dbReference>
<evidence type="ECO:0000256" key="1">
    <source>
        <dbReference type="RuleBase" id="RU000363"/>
    </source>
</evidence>
<dbReference type="Proteomes" id="UP000477386">
    <property type="component" value="Unassembled WGS sequence"/>
</dbReference>
<organism evidence="2 3">
    <name type="scientific">Spirosoma agri</name>
    <dbReference type="NCBI Taxonomy" id="1987381"/>
    <lineage>
        <taxon>Bacteria</taxon>
        <taxon>Pseudomonadati</taxon>
        <taxon>Bacteroidota</taxon>
        <taxon>Cytophagia</taxon>
        <taxon>Cytophagales</taxon>
        <taxon>Cytophagaceae</taxon>
        <taxon>Spirosoma</taxon>
    </lineage>
</organism>
<proteinExistence type="inferred from homology"/>
<comment type="caution">
    <text evidence="2">The sequence shown here is derived from an EMBL/GenBank/DDBJ whole genome shotgun (WGS) entry which is preliminary data.</text>
</comment>
<dbReference type="PRINTS" id="PR00081">
    <property type="entry name" value="GDHRDH"/>
</dbReference>
<dbReference type="InterPro" id="IPR002347">
    <property type="entry name" value="SDR_fam"/>
</dbReference>
<dbReference type="InterPro" id="IPR020904">
    <property type="entry name" value="Sc_DH/Rdtase_CS"/>
</dbReference>
<dbReference type="AlphaFoldDB" id="A0A6M0IQS0"/>
<reference evidence="2 3" key="1">
    <citation type="submission" date="2020-02" db="EMBL/GenBank/DDBJ databases">
        <title>Draft genome sequence of two Spirosoma agri KCTC 52727 and Spirosoma terrae KCTC 52035.</title>
        <authorList>
            <person name="Rojas J."/>
            <person name="Ambika Manirajan B."/>
            <person name="Ratering S."/>
            <person name="Suarez C."/>
            <person name="Schnell S."/>
        </authorList>
    </citation>
    <scope>NUCLEOTIDE SEQUENCE [LARGE SCALE GENOMIC DNA]</scope>
    <source>
        <strain evidence="2 3">KCTC 52727</strain>
    </source>
</reference>
<sequence length="289" mass="31399">MKPVSKNILITGVSTGIGYGATSQFVRRGYTVFGSVRHQADADRLQTEFGDKFVPLLFDVTDATAVSEAAHLLTDRLEGSGLGGLINNAGIAIGGPLQLQPLETIRSHFEVNVLGLLQVTQAFLPLLGARANHPVQPGRIQNISSVNGQVAIPFMGAYVGSKHAVEGLSHSLRRELKLFGIEVIIVGPGAVKTPIWAKGTDISAYKDSIYYPAMQWFLKQVEAAESRGFSIDYLGERIVHIHETAHPKTRYALVPGKLTGWILPRLVPDRWLDWGLGKVSGLQAKREST</sequence>
<dbReference type="PRINTS" id="PR00080">
    <property type="entry name" value="SDRFAMILY"/>
</dbReference>
<dbReference type="SUPFAM" id="SSF51735">
    <property type="entry name" value="NAD(P)-binding Rossmann-fold domains"/>
    <property type="match status" value="1"/>
</dbReference>